<dbReference type="EMBL" id="CM009294">
    <property type="protein sequence ID" value="KAI9395461.1"/>
    <property type="molecule type" value="Genomic_DNA"/>
</dbReference>
<dbReference type="Proteomes" id="UP000006729">
    <property type="component" value="Chromosome 5"/>
</dbReference>
<protein>
    <submittedName>
        <fullName evidence="1">Uncharacterized protein</fullName>
    </submittedName>
</protein>
<evidence type="ECO:0000313" key="1">
    <source>
        <dbReference type="EMBL" id="KAI9395461.1"/>
    </source>
</evidence>
<organism evidence="1 2">
    <name type="scientific">Populus trichocarpa</name>
    <name type="common">Western balsam poplar</name>
    <name type="synonym">Populus balsamifera subsp. trichocarpa</name>
    <dbReference type="NCBI Taxonomy" id="3694"/>
    <lineage>
        <taxon>Eukaryota</taxon>
        <taxon>Viridiplantae</taxon>
        <taxon>Streptophyta</taxon>
        <taxon>Embryophyta</taxon>
        <taxon>Tracheophyta</taxon>
        <taxon>Spermatophyta</taxon>
        <taxon>Magnoliopsida</taxon>
        <taxon>eudicotyledons</taxon>
        <taxon>Gunneridae</taxon>
        <taxon>Pentapetalae</taxon>
        <taxon>rosids</taxon>
        <taxon>fabids</taxon>
        <taxon>Malpighiales</taxon>
        <taxon>Salicaceae</taxon>
        <taxon>Saliceae</taxon>
        <taxon>Populus</taxon>
    </lineage>
</organism>
<comment type="caution">
    <text evidence="1">The sequence shown here is derived from an EMBL/GenBank/DDBJ whole genome shotgun (WGS) entry which is preliminary data.</text>
</comment>
<sequence length="112" mass="11907">MSSPTSGGGSAKFPSREKPGRLSPGTPSGRAAPPVDPKRAREEAEEQSVENEQEKDDNVEPPSKEVPETTDKEETDADNLETDNTAQATVDGSKAEDAEKQSLEASLSTNSY</sequence>
<keyword evidence="2" id="KW-1185">Reference proteome</keyword>
<proteinExistence type="predicted"/>
<reference evidence="1 2" key="1">
    <citation type="journal article" date="2006" name="Science">
        <title>The genome of black cottonwood, Populus trichocarpa (Torr. &amp; Gray).</title>
        <authorList>
            <person name="Tuskan G.A."/>
            <person name="Difazio S."/>
            <person name="Jansson S."/>
            <person name="Bohlmann J."/>
            <person name="Grigoriev I."/>
            <person name="Hellsten U."/>
            <person name="Putnam N."/>
            <person name="Ralph S."/>
            <person name="Rombauts S."/>
            <person name="Salamov A."/>
            <person name="Schein J."/>
            <person name="Sterck L."/>
            <person name="Aerts A."/>
            <person name="Bhalerao R.R."/>
            <person name="Bhalerao R.P."/>
            <person name="Blaudez D."/>
            <person name="Boerjan W."/>
            <person name="Brun A."/>
            <person name="Brunner A."/>
            <person name="Busov V."/>
            <person name="Campbell M."/>
            <person name="Carlson J."/>
            <person name="Chalot M."/>
            <person name="Chapman J."/>
            <person name="Chen G.L."/>
            <person name="Cooper D."/>
            <person name="Coutinho P.M."/>
            <person name="Couturier J."/>
            <person name="Covert S."/>
            <person name="Cronk Q."/>
            <person name="Cunningham R."/>
            <person name="Davis J."/>
            <person name="Degroeve S."/>
            <person name="Dejardin A."/>
            <person name="Depamphilis C."/>
            <person name="Detter J."/>
            <person name="Dirks B."/>
            <person name="Dubchak I."/>
            <person name="Duplessis S."/>
            <person name="Ehlting J."/>
            <person name="Ellis B."/>
            <person name="Gendler K."/>
            <person name="Goodstein D."/>
            <person name="Gribskov M."/>
            <person name="Grimwood J."/>
            <person name="Groover A."/>
            <person name="Gunter L."/>
            <person name="Hamberger B."/>
            <person name="Heinze B."/>
            <person name="Helariutta Y."/>
            <person name="Henrissat B."/>
            <person name="Holligan D."/>
            <person name="Holt R."/>
            <person name="Huang W."/>
            <person name="Islam-Faridi N."/>
            <person name="Jones S."/>
            <person name="Jones-Rhoades M."/>
            <person name="Jorgensen R."/>
            <person name="Joshi C."/>
            <person name="Kangasjarvi J."/>
            <person name="Karlsson J."/>
            <person name="Kelleher C."/>
            <person name="Kirkpatrick R."/>
            <person name="Kirst M."/>
            <person name="Kohler A."/>
            <person name="Kalluri U."/>
            <person name="Larimer F."/>
            <person name="Leebens-Mack J."/>
            <person name="Leple J.C."/>
            <person name="Locascio P."/>
            <person name="Lou Y."/>
            <person name="Lucas S."/>
            <person name="Martin F."/>
            <person name="Montanini B."/>
            <person name="Napoli C."/>
            <person name="Nelson D.R."/>
            <person name="Nelson C."/>
            <person name="Nieminen K."/>
            <person name="Nilsson O."/>
            <person name="Pereda V."/>
            <person name="Peter G."/>
            <person name="Philippe R."/>
            <person name="Pilate G."/>
            <person name="Poliakov A."/>
            <person name="Razumovskaya J."/>
            <person name="Richardson P."/>
            <person name="Rinaldi C."/>
            <person name="Ritland K."/>
            <person name="Rouze P."/>
            <person name="Ryaboy D."/>
            <person name="Schmutz J."/>
            <person name="Schrader J."/>
            <person name="Segerman B."/>
            <person name="Shin H."/>
            <person name="Siddiqui A."/>
            <person name="Sterky F."/>
            <person name="Terry A."/>
            <person name="Tsai C.J."/>
            <person name="Uberbacher E."/>
            <person name="Unneberg P."/>
            <person name="Vahala J."/>
            <person name="Wall K."/>
            <person name="Wessler S."/>
            <person name="Yang G."/>
            <person name="Yin T."/>
            <person name="Douglas C."/>
            <person name="Marra M."/>
            <person name="Sandberg G."/>
            <person name="Van de Peer Y."/>
            <person name="Rokhsar D."/>
        </authorList>
    </citation>
    <scope>NUCLEOTIDE SEQUENCE [LARGE SCALE GENOMIC DNA]</scope>
    <source>
        <strain evidence="2">cv. Nisqually</strain>
    </source>
</reference>
<gene>
    <name evidence="1" type="ORF">POPTR_005G240601v4</name>
</gene>
<name>A0ACC0T1Q6_POPTR</name>
<evidence type="ECO:0000313" key="2">
    <source>
        <dbReference type="Proteomes" id="UP000006729"/>
    </source>
</evidence>
<accession>A0ACC0T1Q6</accession>